<feature type="chain" id="PRO_5020358055" evidence="1">
    <location>
        <begin position="27"/>
        <end position="414"/>
    </location>
</feature>
<evidence type="ECO:0000256" key="1">
    <source>
        <dbReference type="SAM" id="SignalP"/>
    </source>
</evidence>
<name>A0A4U5PHG2_STECR</name>
<feature type="signal peptide" evidence="1">
    <location>
        <begin position="1"/>
        <end position="26"/>
    </location>
</feature>
<keyword evidence="1" id="KW-0732">Signal</keyword>
<evidence type="ECO:0000313" key="2">
    <source>
        <dbReference type="EMBL" id="TKR96067.1"/>
    </source>
</evidence>
<accession>A0A4U5PHG2</accession>
<dbReference type="Proteomes" id="UP000298663">
    <property type="component" value="Unassembled WGS sequence"/>
</dbReference>
<reference evidence="2 3" key="1">
    <citation type="journal article" date="2015" name="Genome Biol.">
        <title>Comparative genomics of Steinernema reveals deeply conserved gene regulatory networks.</title>
        <authorList>
            <person name="Dillman A.R."/>
            <person name="Macchietto M."/>
            <person name="Porter C.F."/>
            <person name="Rogers A."/>
            <person name="Williams B."/>
            <person name="Antoshechkin I."/>
            <person name="Lee M.M."/>
            <person name="Goodwin Z."/>
            <person name="Lu X."/>
            <person name="Lewis E.E."/>
            <person name="Goodrich-Blair H."/>
            <person name="Stock S.P."/>
            <person name="Adams B.J."/>
            <person name="Sternberg P.W."/>
            <person name="Mortazavi A."/>
        </authorList>
    </citation>
    <scope>NUCLEOTIDE SEQUENCE [LARGE SCALE GENOMIC DNA]</scope>
    <source>
        <strain evidence="2 3">ALL</strain>
    </source>
</reference>
<dbReference type="EMBL" id="AZBU02000002">
    <property type="protein sequence ID" value="TKR96067.1"/>
    <property type="molecule type" value="Genomic_DNA"/>
</dbReference>
<organism evidence="2 3">
    <name type="scientific">Steinernema carpocapsae</name>
    <name type="common">Entomopathogenic nematode</name>
    <dbReference type="NCBI Taxonomy" id="34508"/>
    <lineage>
        <taxon>Eukaryota</taxon>
        <taxon>Metazoa</taxon>
        <taxon>Ecdysozoa</taxon>
        <taxon>Nematoda</taxon>
        <taxon>Chromadorea</taxon>
        <taxon>Rhabditida</taxon>
        <taxon>Tylenchina</taxon>
        <taxon>Panagrolaimomorpha</taxon>
        <taxon>Strongyloidoidea</taxon>
        <taxon>Steinernematidae</taxon>
        <taxon>Steinernema</taxon>
    </lineage>
</organism>
<evidence type="ECO:0000313" key="3">
    <source>
        <dbReference type="Proteomes" id="UP000298663"/>
    </source>
</evidence>
<comment type="caution">
    <text evidence="2">The sequence shown here is derived from an EMBL/GenBank/DDBJ whole genome shotgun (WGS) entry which is preliminary data.</text>
</comment>
<dbReference type="AlphaFoldDB" id="A0A4U5PHG2"/>
<proteinExistence type="predicted"/>
<keyword evidence="3" id="KW-1185">Reference proteome</keyword>
<gene>
    <name evidence="2" type="ORF">L596_010143</name>
</gene>
<reference evidence="2 3" key="2">
    <citation type="journal article" date="2019" name="G3 (Bethesda)">
        <title>Hybrid Assembly of the Genome of the Entomopathogenic Nematode Steinernema carpocapsae Identifies the X-Chromosome.</title>
        <authorList>
            <person name="Serra L."/>
            <person name="Macchietto M."/>
            <person name="Macias-Munoz A."/>
            <person name="McGill C.J."/>
            <person name="Rodriguez I.M."/>
            <person name="Rodriguez B."/>
            <person name="Murad R."/>
            <person name="Mortazavi A."/>
        </authorList>
    </citation>
    <scope>NUCLEOTIDE SEQUENCE [LARGE SCALE GENOMIC DNA]</scope>
    <source>
        <strain evidence="2 3">ALL</strain>
    </source>
</reference>
<protein>
    <submittedName>
        <fullName evidence="2">Uncharacterized protein</fullName>
    </submittedName>
</protein>
<sequence length="414" mass="48101">MSSALRPALFSTAFSCFFALLGSVTSTVSIRGTNCNFSIHFKPHSPLDPFCNASELRHNFLHAVTCRGYLRFPIGEHSLAEMNQEIDRILEASKDVNNASSCSEVKAFYFNESAWIFFKFPDFGRQEEPNFDRLAAYWIEDLRGKEGQFVPFPPSDEWISLGEAYSREDFEKLSKDEKKQKSAICDPFVWFYDKSTKAFRTLNFKEAIKIGDPFARREELMMCDQNEKSSQVDPIVDKHNVTDVGTVWSLPTETPRDVFHSQVYATYHLRSERETDGYHALFWRSNSTQVEDFLKGERDEYPWGNYCHLRRYRLEFHELPQAFILPKNEQMPFLDSIPEATESFTPSFTKANRVRRGVTKQLKSFTTTPYPGQMKKDKDDYEARRAGWVEEQEKGSQAVFPGFFLTFLSFFLAF</sequence>